<gene>
    <name evidence="2" type="ORF">S01H4_38070</name>
</gene>
<proteinExistence type="predicted"/>
<sequence>FLKEIIGWEKQVDAFCDPNINRLHKAHKEALAQKATFKEPLKKAEGMVKEEIKQYLVEQDRIRREAEEKAKQEAEKKFEEARELEKEGKKEEAEQIREDETALATPLPPVVKAEGTHLMKRWTWETEDENKIPREYMEPNKLKISETVRLLKGKANIPGVKVSQVSSVSTRIK</sequence>
<evidence type="ECO:0000256" key="1">
    <source>
        <dbReference type="SAM" id="MobiDB-lite"/>
    </source>
</evidence>
<feature type="compositionally biased region" description="Basic and acidic residues" evidence="1">
    <location>
        <begin position="65"/>
        <end position="100"/>
    </location>
</feature>
<evidence type="ECO:0000313" key="2">
    <source>
        <dbReference type="EMBL" id="GAH04324.1"/>
    </source>
</evidence>
<dbReference type="EMBL" id="BART01020498">
    <property type="protein sequence ID" value="GAH04324.1"/>
    <property type="molecule type" value="Genomic_DNA"/>
</dbReference>
<name>X1DH10_9ZZZZ</name>
<feature type="non-terminal residue" evidence="2">
    <location>
        <position position="1"/>
    </location>
</feature>
<organism evidence="2">
    <name type="scientific">marine sediment metagenome</name>
    <dbReference type="NCBI Taxonomy" id="412755"/>
    <lineage>
        <taxon>unclassified sequences</taxon>
        <taxon>metagenomes</taxon>
        <taxon>ecological metagenomes</taxon>
    </lineage>
</organism>
<reference evidence="2" key="1">
    <citation type="journal article" date="2014" name="Front. Microbiol.">
        <title>High frequency of phylogenetically diverse reductive dehalogenase-homologous genes in deep subseafloor sedimentary metagenomes.</title>
        <authorList>
            <person name="Kawai M."/>
            <person name="Futagami T."/>
            <person name="Toyoda A."/>
            <person name="Takaki Y."/>
            <person name="Nishi S."/>
            <person name="Hori S."/>
            <person name="Arai W."/>
            <person name="Tsubouchi T."/>
            <person name="Morono Y."/>
            <person name="Uchiyama I."/>
            <person name="Ito T."/>
            <person name="Fujiyama A."/>
            <person name="Inagaki F."/>
            <person name="Takami H."/>
        </authorList>
    </citation>
    <scope>NUCLEOTIDE SEQUENCE</scope>
    <source>
        <strain evidence="2">Expedition CK06-06</strain>
    </source>
</reference>
<accession>X1DH10</accession>
<comment type="caution">
    <text evidence="2">The sequence shown here is derived from an EMBL/GenBank/DDBJ whole genome shotgun (WGS) entry which is preliminary data.</text>
</comment>
<dbReference type="AlphaFoldDB" id="X1DH10"/>
<protein>
    <submittedName>
        <fullName evidence="2">Uncharacterized protein</fullName>
    </submittedName>
</protein>
<feature type="region of interest" description="Disordered" evidence="1">
    <location>
        <begin position="65"/>
        <end position="114"/>
    </location>
</feature>